<evidence type="ECO:0000256" key="1">
    <source>
        <dbReference type="SAM" id="SignalP"/>
    </source>
</evidence>
<dbReference type="Proteomes" id="UP000604083">
    <property type="component" value="Unassembled WGS sequence"/>
</dbReference>
<dbReference type="SUPFAM" id="SSF53474">
    <property type="entry name" value="alpha/beta-Hydrolases"/>
    <property type="match status" value="1"/>
</dbReference>
<keyword evidence="3" id="KW-0378">Hydrolase</keyword>
<proteinExistence type="predicted"/>
<comment type="caution">
    <text evidence="3">The sequence shown here is derived from an EMBL/GenBank/DDBJ whole genome shotgun (WGS) entry which is preliminary data.</text>
</comment>
<dbReference type="InterPro" id="IPR029058">
    <property type="entry name" value="AB_hydrolase_fold"/>
</dbReference>
<dbReference type="GO" id="GO:0016787">
    <property type="term" value="F:hydrolase activity"/>
    <property type="evidence" value="ECO:0007669"/>
    <property type="project" value="UniProtKB-KW"/>
</dbReference>
<keyword evidence="1" id="KW-0732">Signal</keyword>
<dbReference type="RefSeq" id="WP_377174072.1">
    <property type="nucleotide sequence ID" value="NZ_JBHUJA010000016.1"/>
</dbReference>
<keyword evidence="4" id="KW-1185">Reference proteome</keyword>
<sequence length="260" mass="28392">MMKIVFPLLSSLLLAPTSWAELVKKTISYHDGDTQFDGVLVFDDSLKDPAPAILMVPNWMGVTEASIEKAGQVAGQDRVVFVADMYGAGVRPQNAQEAGQQAGKVRADRDLMRRRANLALETLLAQKAPLDKSRTAAIGFCFGGGTVLELGRSGADLDAIVSFHGDLVSPTLERDADKMKGSVLVLHGAADPFVPQEDVTAFEQAMLTTEVDWQLVQFSNTVHSFTDPEAKMEGKAEYNETTAKRAFRYMDDLFASIFEK</sequence>
<evidence type="ECO:0000313" key="4">
    <source>
        <dbReference type="Proteomes" id="UP000604083"/>
    </source>
</evidence>
<gene>
    <name evidence="3" type="ORF">JIN78_05825</name>
</gene>
<accession>A0A934RML5</accession>
<feature type="chain" id="PRO_5037482592" evidence="1">
    <location>
        <begin position="21"/>
        <end position="260"/>
    </location>
</feature>
<organism evidence="3 4">
    <name type="scientific">Roseibacillus ishigakijimensis</name>
    <dbReference type="NCBI Taxonomy" id="454146"/>
    <lineage>
        <taxon>Bacteria</taxon>
        <taxon>Pseudomonadati</taxon>
        <taxon>Verrucomicrobiota</taxon>
        <taxon>Verrucomicrobiia</taxon>
        <taxon>Verrucomicrobiales</taxon>
        <taxon>Verrucomicrobiaceae</taxon>
        <taxon>Roseibacillus</taxon>
    </lineage>
</organism>
<reference evidence="3" key="1">
    <citation type="submission" date="2021-01" db="EMBL/GenBank/DDBJ databases">
        <title>Modified the classification status of verrucomicrobia.</title>
        <authorList>
            <person name="Feng X."/>
        </authorList>
    </citation>
    <scope>NUCLEOTIDE SEQUENCE</scope>
    <source>
        <strain evidence="3">KCTC 12986</strain>
    </source>
</reference>
<name>A0A934RML5_9BACT</name>
<dbReference type="Pfam" id="PF01738">
    <property type="entry name" value="DLH"/>
    <property type="match status" value="1"/>
</dbReference>
<evidence type="ECO:0000313" key="3">
    <source>
        <dbReference type="EMBL" id="MBK1833575.1"/>
    </source>
</evidence>
<evidence type="ECO:0000259" key="2">
    <source>
        <dbReference type="Pfam" id="PF01738"/>
    </source>
</evidence>
<feature type="domain" description="Dienelactone hydrolase" evidence="2">
    <location>
        <begin position="37"/>
        <end position="257"/>
    </location>
</feature>
<dbReference type="PANTHER" id="PTHR22946:SF4">
    <property type="entry name" value="ESTERASE FRSA"/>
    <property type="match status" value="1"/>
</dbReference>
<protein>
    <submittedName>
        <fullName evidence="3">Dienelactone hydrolase family protein</fullName>
    </submittedName>
</protein>
<dbReference type="InterPro" id="IPR002925">
    <property type="entry name" value="Dienelactn_hydro"/>
</dbReference>
<dbReference type="InterPro" id="IPR050261">
    <property type="entry name" value="FrsA_esterase"/>
</dbReference>
<dbReference type="PANTHER" id="PTHR22946">
    <property type="entry name" value="DIENELACTONE HYDROLASE DOMAIN-CONTAINING PROTEIN-RELATED"/>
    <property type="match status" value="1"/>
</dbReference>
<dbReference type="EMBL" id="JAENIO010000010">
    <property type="protein sequence ID" value="MBK1833575.1"/>
    <property type="molecule type" value="Genomic_DNA"/>
</dbReference>
<dbReference type="Gene3D" id="3.40.50.1820">
    <property type="entry name" value="alpha/beta hydrolase"/>
    <property type="match status" value="1"/>
</dbReference>
<feature type="signal peptide" evidence="1">
    <location>
        <begin position="1"/>
        <end position="20"/>
    </location>
</feature>
<dbReference type="AlphaFoldDB" id="A0A934RML5"/>